<reference evidence="1" key="1">
    <citation type="submission" date="2018-02" db="EMBL/GenBank/DDBJ databases">
        <title>Rhizophora mucronata_Transcriptome.</title>
        <authorList>
            <person name="Meera S.P."/>
            <person name="Sreeshan A."/>
            <person name="Augustine A."/>
        </authorList>
    </citation>
    <scope>NUCLEOTIDE SEQUENCE</scope>
    <source>
        <tissue evidence="1">Leaf</tissue>
    </source>
</reference>
<sequence length="45" mass="5121">MIVHSNVLLISQCKTSSTVENIIKSLRQLKRVIQQQKACLTSCYN</sequence>
<proteinExistence type="predicted"/>
<dbReference type="EMBL" id="GGEC01060391">
    <property type="protein sequence ID" value="MBX40875.1"/>
    <property type="molecule type" value="Transcribed_RNA"/>
</dbReference>
<accession>A0A2P2NEG8</accession>
<protein>
    <submittedName>
        <fullName evidence="1">Uncharacterized protein</fullName>
    </submittedName>
</protein>
<organism evidence="1">
    <name type="scientific">Rhizophora mucronata</name>
    <name type="common">Asiatic mangrove</name>
    <dbReference type="NCBI Taxonomy" id="61149"/>
    <lineage>
        <taxon>Eukaryota</taxon>
        <taxon>Viridiplantae</taxon>
        <taxon>Streptophyta</taxon>
        <taxon>Embryophyta</taxon>
        <taxon>Tracheophyta</taxon>
        <taxon>Spermatophyta</taxon>
        <taxon>Magnoliopsida</taxon>
        <taxon>eudicotyledons</taxon>
        <taxon>Gunneridae</taxon>
        <taxon>Pentapetalae</taxon>
        <taxon>rosids</taxon>
        <taxon>fabids</taxon>
        <taxon>Malpighiales</taxon>
        <taxon>Rhizophoraceae</taxon>
        <taxon>Rhizophora</taxon>
    </lineage>
</organism>
<name>A0A2P2NEG8_RHIMU</name>
<dbReference type="AlphaFoldDB" id="A0A2P2NEG8"/>
<evidence type="ECO:0000313" key="1">
    <source>
        <dbReference type="EMBL" id="MBX40875.1"/>
    </source>
</evidence>